<dbReference type="PANTHER" id="PTHR11559">
    <property type="entry name" value="CARBOXYLESTERASE"/>
    <property type="match status" value="1"/>
</dbReference>
<proteinExistence type="predicted"/>
<feature type="signal peptide" evidence="1">
    <location>
        <begin position="1"/>
        <end position="15"/>
    </location>
</feature>
<reference evidence="3 4" key="1">
    <citation type="submission" date="2019-09" db="EMBL/GenBank/DDBJ databases">
        <title>Draft genome of the ectomycorrhizal ascomycete Sphaerosporella brunnea.</title>
        <authorList>
            <consortium name="DOE Joint Genome Institute"/>
            <person name="Benucci G.M."/>
            <person name="Marozzi G."/>
            <person name="Antonielli L."/>
            <person name="Sanchez S."/>
            <person name="Marco P."/>
            <person name="Wang X."/>
            <person name="Falini L.B."/>
            <person name="Barry K."/>
            <person name="Haridas S."/>
            <person name="Lipzen A."/>
            <person name="Labutti K."/>
            <person name="Grigoriev I.V."/>
            <person name="Murat C."/>
            <person name="Martin F."/>
            <person name="Albertini E."/>
            <person name="Donnini D."/>
            <person name="Bonito G."/>
        </authorList>
    </citation>
    <scope>NUCLEOTIDE SEQUENCE [LARGE SCALE GENOMIC DNA]</scope>
    <source>
        <strain evidence="3 4">Sb_GMNB300</strain>
    </source>
</reference>
<accession>A0A5J5ETN6</accession>
<keyword evidence="1" id="KW-0732">Signal</keyword>
<dbReference type="Pfam" id="PF00135">
    <property type="entry name" value="COesterase"/>
    <property type="match status" value="1"/>
</dbReference>
<dbReference type="SUPFAM" id="SSF53474">
    <property type="entry name" value="alpha/beta-Hydrolases"/>
    <property type="match status" value="1"/>
</dbReference>
<name>A0A5J5ETN6_9PEZI</name>
<keyword evidence="4" id="KW-1185">Reference proteome</keyword>
<feature type="chain" id="PRO_5023831835" evidence="1">
    <location>
        <begin position="16"/>
        <end position="550"/>
    </location>
</feature>
<dbReference type="Gene3D" id="3.40.50.1820">
    <property type="entry name" value="alpha/beta hydrolase"/>
    <property type="match status" value="1"/>
</dbReference>
<protein>
    <submittedName>
        <fullName evidence="3">Alpha/Beta hydrolase protein</fullName>
    </submittedName>
</protein>
<dbReference type="GO" id="GO:0016787">
    <property type="term" value="F:hydrolase activity"/>
    <property type="evidence" value="ECO:0007669"/>
    <property type="project" value="UniProtKB-KW"/>
</dbReference>
<dbReference type="EMBL" id="VXIS01000116">
    <property type="protein sequence ID" value="KAA8903593.1"/>
    <property type="molecule type" value="Genomic_DNA"/>
</dbReference>
<dbReference type="AlphaFoldDB" id="A0A5J5ETN6"/>
<organism evidence="3 4">
    <name type="scientific">Sphaerosporella brunnea</name>
    <dbReference type="NCBI Taxonomy" id="1250544"/>
    <lineage>
        <taxon>Eukaryota</taxon>
        <taxon>Fungi</taxon>
        <taxon>Dikarya</taxon>
        <taxon>Ascomycota</taxon>
        <taxon>Pezizomycotina</taxon>
        <taxon>Pezizomycetes</taxon>
        <taxon>Pezizales</taxon>
        <taxon>Pyronemataceae</taxon>
        <taxon>Sphaerosporella</taxon>
    </lineage>
</organism>
<evidence type="ECO:0000259" key="2">
    <source>
        <dbReference type="Pfam" id="PF00135"/>
    </source>
</evidence>
<dbReference type="InterPro" id="IPR050309">
    <property type="entry name" value="Type-B_Carboxylest/Lipase"/>
</dbReference>
<dbReference type="InterPro" id="IPR002018">
    <property type="entry name" value="CarbesteraseB"/>
</dbReference>
<dbReference type="OrthoDB" id="408631at2759"/>
<comment type="caution">
    <text evidence="3">The sequence shown here is derived from an EMBL/GenBank/DDBJ whole genome shotgun (WGS) entry which is preliminary data.</text>
</comment>
<dbReference type="InParanoid" id="A0A5J5ETN6"/>
<feature type="domain" description="Carboxylesterase type B" evidence="2">
    <location>
        <begin position="49"/>
        <end position="503"/>
    </location>
</feature>
<evidence type="ECO:0000313" key="4">
    <source>
        <dbReference type="Proteomes" id="UP000326924"/>
    </source>
</evidence>
<gene>
    <name evidence="3" type="ORF">FN846DRAFT_54087</name>
</gene>
<evidence type="ECO:0000256" key="1">
    <source>
        <dbReference type="SAM" id="SignalP"/>
    </source>
</evidence>
<dbReference type="Proteomes" id="UP000326924">
    <property type="component" value="Unassembled WGS sequence"/>
</dbReference>
<evidence type="ECO:0000313" key="3">
    <source>
        <dbReference type="EMBL" id="KAA8903593.1"/>
    </source>
</evidence>
<keyword evidence="3" id="KW-0378">Hydrolase</keyword>
<dbReference type="InterPro" id="IPR029058">
    <property type="entry name" value="AB_hydrolase_fold"/>
</dbReference>
<sequence length="550" mass="60381">MLGLIFLSLLPCAFAAPQSIGITFGSGSDNLPTLTLPYATYKAYYYDVSDDYYTFKNIRFAAPPVGDLRWKKPVDPPKQSGVQDGSVGNQCPQALPENLSFAYPLLSNLESWSEDCLFLDIQVPGKAIRGEVKDLPVLFWIFGGGYVLGSKSFFLYDGNPLLKSASNNLIYVAPNYRLGAFGFLGGPTVESEGVPNVAFWDQKKALQWVQSYIGLLGGNKNAVTAMGESAGAGSIMHHLVGNRGTSDPLFKQAIMQSPAFEPLYDPSSLEITYEAFEKAAGCAGQGLDCLRTKTTSELQSANLAVVGDAQYGTFGFGPTVDNQYIYDLPSIEMKNGNYWKDVSVVVGHNSNEGAIFTDPTKIFNSQVDALLKANFPAMTTATTTTIKSLYPPPSIFGPFLTNFERLSQLIGDWVVNCNVRAIAKAYSGKVWAYQFSVPPGVHAFDLIFTFWRTDLNIGNIFQFDFQFPFVTDRNLATGFQSYFTSFVRAGNPNTYRETDSLPKTIDMVPATVGTYVKMLNVGLLSFSTIDGPDTRQDRCDFWQSGVWTGR</sequence>